<proteinExistence type="predicted"/>
<evidence type="ECO:0000313" key="1">
    <source>
        <dbReference type="EMBL" id="AYV80325.1"/>
    </source>
</evidence>
<name>A0A3G4ZZH4_9VIRU</name>
<protein>
    <submittedName>
        <fullName evidence="1">Uncharacterized protein</fullName>
    </submittedName>
</protein>
<gene>
    <name evidence="1" type="ORF">Gaeavirus32_3</name>
</gene>
<reference evidence="1" key="1">
    <citation type="submission" date="2018-10" db="EMBL/GenBank/DDBJ databases">
        <title>Hidden diversity of soil giant viruses.</title>
        <authorList>
            <person name="Schulz F."/>
            <person name="Alteio L."/>
            <person name="Goudeau D."/>
            <person name="Ryan E.M."/>
            <person name="Malmstrom R.R."/>
            <person name="Blanchard J."/>
            <person name="Woyke T."/>
        </authorList>
    </citation>
    <scope>NUCLEOTIDE SEQUENCE</scope>
    <source>
        <strain evidence="1">GAV1</strain>
    </source>
</reference>
<organism evidence="1">
    <name type="scientific">Gaeavirus sp</name>
    <dbReference type="NCBI Taxonomy" id="2487767"/>
    <lineage>
        <taxon>Viruses</taxon>
        <taxon>Varidnaviria</taxon>
        <taxon>Bamfordvirae</taxon>
        <taxon>Nucleocytoviricota</taxon>
        <taxon>Megaviricetes</taxon>
        <taxon>Imitervirales</taxon>
        <taxon>Mimiviridae</taxon>
        <taxon>Klosneuvirinae</taxon>
    </lineage>
</organism>
<accession>A0A3G4ZZH4</accession>
<dbReference type="EMBL" id="MK072230">
    <property type="protein sequence ID" value="AYV80325.1"/>
    <property type="molecule type" value="Genomic_DNA"/>
</dbReference>
<sequence length="325" mass="38718">MINSIHIYNKLLTERINTIIELSKQTTSESSCSICNQKFHKKYKYNNIKITDANIHELQEHNIINYNLYEKIFTSEFQADKITYNLFSTNEINIMDGLYEEGSNKIYIEKKKNIFNSTHNRFSEHYGLLYFSKKKLDKITIQIPSRIDKEDHNIYLPQSSLEALQVDYIFHTHPKTPYLGSRISNSIIYEFPSMSDIIHFIDHHNRGILLGSIILAPEGIYNIRKYTFNHDYLKIDYDIFLSELEDTYIDCYQESMYTYFPNKQPTDSKIHQISESTFYKQIATNLTFLKQINKVLEKYDITIDFYNRVKLENKWIFANIYLPMI</sequence>